<proteinExistence type="predicted"/>
<dbReference type="PANTHER" id="PTHR46035:SF1">
    <property type="entry name" value="TETRATRICOPEPTIDE REPEAT PROTEIN 4"/>
    <property type="match status" value="1"/>
</dbReference>
<dbReference type="PANTHER" id="PTHR46035">
    <property type="entry name" value="TETRATRICOPEPTIDE REPEAT PROTEIN 4"/>
    <property type="match status" value="1"/>
</dbReference>
<dbReference type="GO" id="GO:0030544">
    <property type="term" value="F:Hsp70 protein binding"/>
    <property type="evidence" value="ECO:0007669"/>
    <property type="project" value="TreeGrafter"/>
</dbReference>
<dbReference type="Gene3D" id="1.25.40.10">
    <property type="entry name" value="Tetratricopeptide repeat domain"/>
    <property type="match status" value="1"/>
</dbReference>
<sequence length="409" mass="44135">MAEFDADAFADSLPGWDPEARAAFLASLDDDEAPELPLLAESVDEMDPAMVEALMQLRDGGEPPSELAVDAKNRGNAHFKRAASTKNKLFYREAAKEYSDGLALCVAARSEENDEEDPQTRLTLHANRAACSLALKNYGECVKDCKAALAIDETNAKAAYRLARALIGLKKHKQARDAAQWGLASAPDDKALTKTLAEAQRGLAQADAYAAKVAAKNASEAATHRAVFDACDALSVRLGPAPPATGRAYDAWPFLEGGELRVPVVFAYPEVDDAPPDLLEACAPSDLIADWLLTLFPDDNGPAWDTAGAYRAPVVTCYARLRQVTGFYRGDAYAEYRARREKDGGRFDGEDARDDAYLEVPAAAAFLDVLSHPHFVLGGPLVVEVRAPSADHDGWRARTKVREMSLVAA</sequence>
<keyword evidence="3" id="KW-1185">Reference proteome</keyword>
<reference evidence="1" key="1">
    <citation type="submission" date="2021-01" db="EMBL/GenBank/DDBJ databases">
        <authorList>
            <person name="Corre E."/>
            <person name="Pelletier E."/>
            <person name="Niang G."/>
            <person name="Scheremetjew M."/>
            <person name="Finn R."/>
            <person name="Kale V."/>
            <person name="Holt S."/>
            <person name="Cochrane G."/>
            <person name="Meng A."/>
            <person name="Brown T."/>
            <person name="Cohen L."/>
        </authorList>
    </citation>
    <scope>NUCLEOTIDE SEQUENCE</scope>
    <source>
        <strain evidence="1">CCMP1756</strain>
    </source>
</reference>
<evidence type="ECO:0000313" key="2">
    <source>
        <dbReference type="EMBL" id="CAH0378576.1"/>
    </source>
</evidence>
<dbReference type="Proteomes" id="UP000789595">
    <property type="component" value="Unassembled WGS sequence"/>
</dbReference>
<organism evidence="1">
    <name type="scientific">Pelagomonas calceolata</name>
    <dbReference type="NCBI Taxonomy" id="35677"/>
    <lineage>
        <taxon>Eukaryota</taxon>
        <taxon>Sar</taxon>
        <taxon>Stramenopiles</taxon>
        <taxon>Ochrophyta</taxon>
        <taxon>Pelagophyceae</taxon>
        <taxon>Pelagomonadales</taxon>
        <taxon>Pelagomonadaceae</taxon>
        <taxon>Pelagomonas</taxon>
    </lineage>
</organism>
<protein>
    <recommendedName>
        <fullName evidence="4">Cns1/TTC4 wheel domain-containing protein</fullName>
    </recommendedName>
</protein>
<accession>A0A7S4ECU4</accession>
<dbReference type="GO" id="GO:0051879">
    <property type="term" value="F:Hsp90 protein binding"/>
    <property type="evidence" value="ECO:0007669"/>
    <property type="project" value="TreeGrafter"/>
</dbReference>
<dbReference type="SMART" id="SM00028">
    <property type="entry name" value="TPR"/>
    <property type="match status" value="2"/>
</dbReference>
<evidence type="ECO:0008006" key="4">
    <source>
        <dbReference type="Google" id="ProtNLM"/>
    </source>
</evidence>
<dbReference type="GO" id="GO:0005829">
    <property type="term" value="C:cytosol"/>
    <property type="evidence" value="ECO:0007669"/>
    <property type="project" value="TreeGrafter"/>
</dbReference>
<dbReference type="EMBL" id="HBIW01023117">
    <property type="protein sequence ID" value="CAE0704500.1"/>
    <property type="molecule type" value="Transcribed_RNA"/>
</dbReference>
<dbReference type="OrthoDB" id="10248838at2759"/>
<gene>
    <name evidence="1" type="ORF">PCAL00307_LOCUS19948</name>
    <name evidence="2" type="ORF">PECAL_6P01630</name>
</gene>
<dbReference type="InterPro" id="IPR011990">
    <property type="entry name" value="TPR-like_helical_dom_sf"/>
</dbReference>
<dbReference type="SUPFAM" id="SSF48452">
    <property type="entry name" value="TPR-like"/>
    <property type="match status" value="1"/>
</dbReference>
<dbReference type="GO" id="GO:0005634">
    <property type="term" value="C:nucleus"/>
    <property type="evidence" value="ECO:0007669"/>
    <property type="project" value="TreeGrafter"/>
</dbReference>
<dbReference type="GO" id="GO:0006457">
    <property type="term" value="P:protein folding"/>
    <property type="evidence" value="ECO:0007669"/>
    <property type="project" value="TreeGrafter"/>
</dbReference>
<evidence type="ECO:0000313" key="3">
    <source>
        <dbReference type="Proteomes" id="UP000789595"/>
    </source>
</evidence>
<reference evidence="2" key="2">
    <citation type="submission" date="2021-11" db="EMBL/GenBank/DDBJ databases">
        <authorList>
            <consortium name="Genoscope - CEA"/>
            <person name="William W."/>
        </authorList>
    </citation>
    <scope>NUCLEOTIDE SEQUENCE</scope>
</reference>
<dbReference type="InterPro" id="IPR019734">
    <property type="entry name" value="TPR_rpt"/>
</dbReference>
<evidence type="ECO:0000313" key="1">
    <source>
        <dbReference type="EMBL" id="CAE0704500.1"/>
    </source>
</evidence>
<dbReference type="EMBL" id="CAKKNE010000006">
    <property type="protein sequence ID" value="CAH0378576.1"/>
    <property type="molecule type" value="Genomic_DNA"/>
</dbReference>
<name>A0A7S4ECU4_9STRA</name>
<dbReference type="AlphaFoldDB" id="A0A7S4ECU4"/>